<evidence type="ECO:0000259" key="1">
    <source>
        <dbReference type="Pfam" id="PF10213"/>
    </source>
</evidence>
<dbReference type="PANTHER" id="PTHR13490:SF0">
    <property type="entry name" value="SMALL RIBOSOMAL SUBUNIT PROTEIN MS35"/>
    <property type="match status" value="1"/>
</dbReference>
<dbReference type="EMBL" id="KZ454991">
    <property type="protein sequence ID" value="PKI83564.1"/>
    <property type="molecule type" value="Genomic_DNA"/>
</dbReference>
<organism evidence="2 3">
    <name type="scientific">Malassezia vespertilionis</name>
    <dbReference type="NCBI Taxonomy" id="2020962"/>
    <lineage>
        <taxon>Eukaryota</taxon>
        <taxon>Fungi</taxon>
        <taxon>Dikarya</taxon>
        <taxon>Basidiomycota</taxon>
        <taxon>Ustilaginomycotina</taxon>
        <taxon>Malasseziomycetes</taxon>
        <taxon>Malasseziales</taxon>
        <taxon>Malasseziaceae</taxon>
        <taxon>Malassezia</taxon>
    </lineage>
</organism>
<sequence>MLHQTGASRLVPALQDLSVHRTFHACAAAHAKPRRQRNRNNPFALNAMKHFQYDDIPTHGHMKLQKQRQLLGYYRLLKNEFPQLHELAEPFQPPPAQNILQFTFTHYQGEEHPNARKVVLHVNVEDLAKVHALDTTYAKHKFLLLAGSRWQPTSPALVGRLNAALAQSKEALDAAYNAEPLGVVTIASTAYPHEPQNMKWCSDVLDRMIEEANKEPSFADIPLDVRPYIKSNARGGQTLRPTVSDFPAEWL</sequence>
<keyword evidence="3" id="KW-1185">Reference proteome</keyword>
<dbReference type="AlphaFoldDB" id="A0A2N1JAI6"/>
<reference evidence="2 3" key="1">
    <citation type="submission" date="2017-10" db="EMBL/GenBank/DDBJ databases">
        <title>A novel species of cold-tolerant Malassezia isolated from bats.</title>
        <authorList>
            <person name="Lorch J.M."/>
            <person name="Palmer J.M."/>
            <person name="Vanderwolf K.J."/>
            <person name="Schmidt K.Z."/>
            <person name="Verant M.L."/>
            <person name="Weller T.J."/>
            <person name="Blehert D.S."/>
        </authorList>
    </citation>
    <scope>NUCLEOTIDE SEQUENCE [LARGE SCALE GENOMIC DNA]</scope>
    <source>
        <strain evidence="2 3">NWHC:44797-103</strain>
    </source>
</reference>
<accession>A0A2N1JAI6</accession>
<dbReference type="InterPro" id="IPR039848">
    <property type="entry name" value="Ribosomal_mS35_mt"/>
</dbReference>
<dbReference type="STRING" id="2020962.A0A2N1JAI6"/>
<feature type="domain" description="Small ribosomal subunit protein mS35 mitochondrial conserved" evidence="1">
    <location>
        <begin position="90"/>
        <end position="250"/>
    </location>
</feature>
<dbReference type="Pfam" id="PF10213">
    <property type="entry name" value="MRP-S28"/>
    <property type="match status" value="1"/>
</dbReference>
<dbReference type="PANTHER" id="PTHR13490">
    <property type="entry name" value="MITOCHONDRIAL 28S RIBOSOMAL PROTEIN S28"/>
    <property type="match status" value="1"/>
</dbReference>
<name>A0A2N1JAI6_9BASI</name>
<dbReference type="Proteomes" id="UP000232875">
    <property type="component" value="Unassembled WGS sequence"/>
</dbReference>
<dbReference type="InterPro" id="IPR019349">
    <property type="entry name" value="Ribosomal_mS35_mit"/>
</dbReference>
<dbReference type="GO" id="GO:0003735">
    <property type="term" value="F:structural constituent of ribosome"/>
    <property type="evidence" value="ECO:0007669"/>
    <property type="project" value="InterPro"/>
</dbReference>
<evidence type="ECO:0000313" key="2">
    <source>
        <dbReference type="EMBL" id="PKI83564.1"/>
    </source>
</evidence>
<gene>
    <name evidence="2" type="ORF">MVES_002719</name>
</gene>
<dbReference type="GO" id="GO:0032543">
    <property type="term" value="P:mitochondrial translation"/>
    <property type="evidence" value="ECO:0007669"/>
    <property type="project" value="InterPro"/>
</dbReference>
<proteinExistence type="predicted"/>
<dbReference type="OrthoDB" id="283424at2759"/>
<dbReference type="GO" id="GO:0005763">
    <property type="term" value="C:mitochondrial small ribosomal subunit"/>
    <property type="evidence" value="ECO:0007669"/>
    <property type="project" value="TreeGrafter"/>
</dbReference>
<evidence type="ECO:0000313" key="3">
    <source>
        <dbReference type="Proteomes" id="UP000232875"/>
    </source>
</evidence>
<protein>
    <recommendedName>
        <fullName evidence="1">Small ribosomal subunit protein mS35 mitochondrial conserved domain-containing protein</fullName>
    </recommendedName>
</protein>